<reference evidence="1 2" key="1">
    <citation type="journal article" date="2014" name="Genome Biol. Evol.">
        <title>The secreted proteins of Achlya hypogyna and Thraustotheca clavata identify the ancestral oomycete secretome and reveal gene acquisitions by horizontal gene transfer.</title>
        <authorList>
            <person name="Misner I."/>
            <person name="Blouin N."/>
            <person name="Leonard G."/>
            <person name="Richards T.A."/>
            <person name="Lane C.E."/>
        </authorList>
    </citation>
    <scope>NUCLEOTIDE SEQUENCE [LARGE SCALE GENOMIC DNA]</scope>
    <source>
        <strain evidence="1 2">ATCC 48635</strain>
    </source>
</reference>
<dbReference type="AlphaFoldDB" id="A0A1V9ZJW3"/>
<organism evidence="1 2">
    <name type="scientific">Achlya hypogyna</name>
    <name type="common">Oomycete</name>
    <name type="synonym">Protoachlya hypogyna</name>
    <dbReference type="NCBI Taxonomy" id="1202772"/>
    <lineage>
        <taxon>Eukaryota</taxon>
        <taxon>Sar</taxon>
        <taxon>Stramenopiles</taxon>
        <taxon>Oomycota</taxon>
        <taxon>Saprolegniomycetes</taxon>
        <taxon>Saprolegniales</taxon>
        <taxon>Achlyaceae</taxon>
        <taxon>Achlya</taxon>
    </lineage>
</organism>
<proteinExistence type="predicted"/>
<comment type="caution">
    <text evidence="1">The sequence shown here is derived from an EMBL/GenBank/DDBJ whole genome shotgun (WGS) entry which is preliminary data.</text>
</comment>
<dbReference type="EMBL" id="JNBR01000088">
    <property type="protein sequence ID" value="OQR98267.1"/>
    <property type="molecule type" value="Genomic_DNA"/>
</dbReference>
<dbReference type="Proteomes" id="UP000243579">
    <property type="component" value="Unassembled WGS sequence"/>
</dbReference>
<gene>
    <name evidence="1" type="ORF">ACHHYP_08948</name>
</gene>
<evidence type="ECO:0000313" key="1">
    <source>
        <dbReference type="EMBL" id="OQR98267.1"/>
    </source>
</evidence>
<protein>
    <submittedName>
        <fullName evidence="1">Uncharacterized protein</fullName>
    </submittedName>
</protein>
<sequence>MSVQATSYDGPVLADVADFRHWAPEFLDTVAGLHLAEYYTVADDEGEPRAHTALARRMLFLALDAPLRAHVRGAGSPFNMWRALSDMAAKRGAQEIAGLLHLVLRVKYSPLEPLKDFFSRLETATDAFTDVLLPVVDDGYAATIAERLRTTFLCHALELQSPWQFAQWDLGASTWSYKSLKQQLEAKLQRAPSRGSGGIDGEFDARSRDLYQFGSDWYRRDSGETQRPL</sequence>
<accession>A0A1V9ZJW3</accession>
<name>A0A1V9ZJW3_ACHHY</name>
<evidence type="ECO:0000313" key="2">
    <source>
        <dbReference type="Proteomes" id="UP000243579"/>
    </source>
</evidence>
<keyword evidence="2" id="KW-1185">Reference proteome</keyword>